<dbReference type="Pfam" id="PF09924">
    <property type="entry name" value="LPG_synthase_C"/>
    <property type="match status" value="1"/>
</dbReference>
<dbReference type="PANTHER" id="PTHR34697">
    <property type="entry name" value="PHOSPHATIDYLGLYCEROL LYSYLTRANSFERASE"/>
    <property type="match status" value="1"/>
</dbReference>
<evidence type="ECO:0000256" key="13">
    <source>
        <dbReference type="ARBA" id="ARBA00047540"/>
    </source>
</evidence>
<feature type="transmembrane region" description="Helical" evidence="14">
    <location>
        <begin position="108"/>
        <end position="129"/>
    </location>
</feature>
<keyword evidence="9" id="KW-0443">Lipid metabolism</keyword>
<evidence type="ECO:0000256" key="14">
    <source>
        <dbReference type="SAM" id="Phobius"/>
    </source>
</evidence>
<evidence type="ECO:0000313" key="17">
    <source>
        <dbReference type="Proteomes" id="UP000549457"/>
    </source>
</evidence>
<dbReference type="GO" id="GO:0006629">
    <property type="term" value="P:lipid metabolic process"/>
    <property type="evidence" value="ECO:0007669"/>
    <property type="project" value="UniProtKB-KW"/>
</dbReference>
<evidence type="ECO:0000256" key="12">
    <source>
        <dbReference type="ARBA" id="ARBA00031899"/>
    </source>
</evidence>
<dbReference type="GO" id="GO:0046677">
    <property type="term" value="P:response to antibiotic"/>
    <property type="evidence" value="ECO:0007669"/>
    <property type="project" value="UniProtKB-KW"/>
</dbReference>
<dbReference type="InterPro" id="IPR024320">
    <property type="entry name" value="LPG_synthase_C"/>
</dbReference>
<dbReference type="PANTHER" id="PTHR34697:SF2">
    <property type="entry name" value="PHOSPHATIDYLGLYCEROL LYSYLTRANSFERASE"/>
    <property type="match status" value="1"/>
</dbReference>
<dbReference type="Pfam" id="PF03706">
    <property type="entry name" value="LPG_synthase_TM"/>
    <property type="match status" value="1"/>
</dbReference>
<feature type="transmembrane region" description="Helical" evidence="14">
    <location>
        <begin position="436"/>
        <end position="453"/>
    </location>
</feature>
<dbReference type="RefSeq" id="WP_184148483.1">
    <property type="nucleotide sequence ID" value="NZ_JACHFM010000002.1"/>
</dbReference>
<feature type="transmembrane region" description="Helical" evidence="14">
    <location>
        <begin position="74"/>
        <end position="96"/>
    </location>
</feature>
<evidence type="ECO:0000256" key="2">
    <source>
        <dbReference type="ARBA" id="ARBA00008627"/>
    </source>
</evidence>
<feature type="transmembrane region" description="Helical" evidence="14">
    <location>
        <begin position="255"/>
        <end position="273"/>
    </location>
</feature>
<reference evidence="16 17" key="1">
    <citation type="submission" date="2020-08" db="EMBL/GenBank/DDBJ databases">
        <title>Genomic Encyclopedia of Type Strains, Phase IV (KMG-IV): sequencing the most valuable type-strain genomes for metagenomic binning, comparative biology and taxonomic classification.</title>
        <authorList>
            <person name="Goeker M."/>
        </authorList>
    </citation>
    <scope>NUCLEOTIDE SEQUENCE [LARGE SCALE GENOMIC DNA]</scope>
    <source>
        <strain evidence="16 17">DSM 101730</strain>
    </source>
</reference>
<evidence type="ECO:0000256" key="6">
    <source>
        <dbReference type="ARBA" id="ARBA00022679"/>
    </source>
</evidence>
<dbReference type="EMBL" id="JACHFM010000002">
    <property type="protein sequence ID" value="MBB5222060.1"/>
    <property type="molecule type" value="Genomic_DNA"/>
</dbReference>
<dbReference type="GO" id="GO:0055091">
    <property type="term" value="P:phospholipid homeostasis"/>
    <property type="evidence" value="ECO:0007669"/>
    <property type="project" value="TreeGrafter"/>
</dbReference>
<evidence type="ECO:0000256" key="5">
    <source>
        <dbReference type="ARBA" id="ARBA00022475"/>
    </source>
</evidence>
<feature type="transmembrane region" description="Helical" evidence="14">
    <location>
        <begin position="33"/>
        <end position="53"/>
    </location>
</feature>
<gene>
    <name evidence="16" type="ORF">HNP73_001996</name>
</gene>
<keyword evidence="11" id="KW-0046">Antibiotic resistance</keyword>
<protein>
    <recommendedName>
        <fullName evidence="4">Phosphatidylglycerol lysyltransferase</fullName>
        <ecNumber evidence="3">2.3.2.3</ecNumber>
    </recommendedName>
    <alternativeName>
        <fullName evidence="12">Lysylphosphatidylglycerol synthase</fullName>
    </alternativeName>
</protein>
<keyword evidence="5" id="KW-1003">Cell membrane</keyword>
<feature type="transmembrane region" description="Helical" evidence="14">
    <location>
        <begin position="347"/>
        <end position="368"/>
    </location>
</feature>
<dbReference type="GO" id="GO:0005886">
    <property type="term" value="C:plasma membrane"/>
    <property type="evidence" value="ECO:0007669"/>
    <property type="project" value="UniProtKB-SubCell"/>
</dbReference>
<dbReference type="GO" id="GO:0050071">
    <property type="term" value="F:phosphatidylglycerol lysyltransferase activity"/>
    <property type="evidence" value="ECO:0007669"/>
    <property type="project" value="UniProtKB-EC"/>
</dbReference>
<keyword evidence="7 14" id="KW-0812">Transmembrane</keyword>
<dbReference type="NCBIfam" id="NF033480">
    <property type="entry name" value="bifunc_MprF"/>
    <property type="match status" value="1"/>
</dbReference>
<feature type="domain" description="Phosphatidylglycerol lysyltransferase C-terminal" evidence="15">
    <location>
        <begin position="562"/>
        <end position="845"/>
    </location>
</feature>
<dbReference type="EC" id="2.3.2.3" evidence="3"/>
<dbReference type="InterPro" id="IPR051211">
    <property type="entry name" value="PG_lysyltransferase"/>
</dbReference>
<keyword evidence="17" id="KW-1185">Reference proteome</keyword>
<evidence type="ECO:0000256" key="3">
    <source>
        <dbReference type="ARBA" id="ARBA00012014"/>
    </source>
</evidence>
<name>A0A840SMT5_9RHOB</name>
<keyword evidence="10 14" id="KW-0472">Membrane</keyword>
<evidence type="ECO:0000256" key="11">
    <source>
        <dbReference type="ARBA" id="ARBA00023251"/>
    </source>
</evidence>
<sequence>MPSAPDRDGEGVATGTAGAFHRLTAWAQSHQSAIWATFSLLMVGLALFALVRLASETSYSAVIAAIVGTPPHRLVAAVLLTATSFLFLTLYDYHAFEALGRRQPWNRIAPGAVAAYAVAQTAGFGPLSGGAIRMRYYAPLGFSTVEIARVVVFVTAAFGIGVALTGAVGAFWAGSALAAVTRVPVGMVHLIAAATLAGGAALVALAGRRIVLPFCGGRAVELPSRSLVLRQFLVTALETASAAGTLWVLMPAGTISYSAFLPVYTVALVLGILSHVPAGLGVFEAVLLAALGGVAPPAELLAAFALYRLIYQVLPLAFSSIGLALVEARRLTAQGPAAAALRAVGGLVPQVLAAFSLVLGAMLVFSAVTPARGIDLEWLASFLPLSVIESAHLIASILGAVLMIAARGLAFRLDGAWWAALAAALGALVLSLVKAVAIYEAAILAVFAIALLLSRREFDRKARLVAQSLSPPWIAAVGVVMVAAWVILHFVFRHAEVGTESFLRFEVSAQAPRGIRAFFGAALLAGLVAVWSLLRPVRDDDLAATTEEIARAVAIVEAQPVASANLVRMGDKRLLFSEDGRGFIMYGRQGRSWIALFDPVGPPDVWPELIWRFVELARKGGARAVFYETSPAQLALYADAGLRFYKLGEQARVDLETFSLSGGKKSGWRNTLSRGAREGLSVEILPPERVPEVVRRLRRISDHWLAERGAAEKGFSLGAFEAHYICQQPVAVMRSGEDIVAFATLMTTSVGEEVAIDLMRHVEGMPNIAMEFLFLRLCEILKERGVRWFDLGMAPLSGFTDSEAAPLWNRLGRAIYEEGVSSYNFKGLRSFKNKLQPEWRARYLAVAGGAAPALVLIDATRLIGKRSKEEK</sequence>
<feature type="transmembrane region" description="Helical" evidence="14">
    <location>
        <begin position="515"/>
        <end position="534"/>
    </location>
</feature>
<dbReference type="AlphaFoldDB" id="A0A840SMT5"/>
<comment type="catalytic activity">
    <reaction evidence="13">
        <text>L-lysyl-tRNA(Lys) + a 1,2-diacyl-sn-glycero-3-phospho-(1'-sn-glycerol) = a 1,2-diacyl-sn-glycero-3-phospho-1'-(3'-O-L-lysyl)-sn-glycerol + tRNA(Lys)</text>
        <dbReference type="Rhea" id="RHEA:10668"/>
        <dbReference type="Rhea" id="RHEA-COMP:9696"/>
        <dbReference type="Rhea" id="RHEA-COMP:9697"/>
        <dbReference type="ChEBI" id="CHEBI:64716"/>
        <dbReference type="ChEBI" id="CHEBI:75792"/>
        <dbReference type="ChEBI" id="CHEBI:78442"/>
        <dbReference type="ChEBI" id="CHEBI:78529"/>
        <dbReference type="EC" id="2.3.2.3"/>
    </reaction>
</comment>
<accession>A0A840SMT5</accession>
<dbReference type="SUPFAM" id="SSF55729">
    <property type="entry name" value="Acyl-CoA N-acyltransferases (Nat)"/>
    <property type="match status" value="1"/>
</dbReference>
<comment type="similarity">
    <text evidence="2">Belongs to the LPG synthase family.</text>
</comment>
<proteinExistence type="inferred from homology"/>
<evidence type="ECO:0000256" key="7">
    <source>
        <dbReference type="ARBA" id="ARBA00022692"/>
    </source>
</evidence>
<evidence type="ECO:0000256" key="8">
    <source>
        <dbReference type="ARBA" id="ARBA00022989"/>
    </source>
</evidence>
<evidence type="ECO:0000313" key="16">
    <source>
        <dbReference type="EMBL" id="MBB5222060.1"/>
    </source>
</evidence>
<evidence type="ECO:0000259" key="15">
    <source>
        <dbReference type="Pfam" id="PF09924"/>
    </source>
</evidence>
<keyword evidence="8 14" id="KW-1133">Transmembrane helix</keyword>
<feature type="transmembrane region" description="Helical" evidence="14">
    <location>
        <begin position="473"/>
        <end position="495"/>
    </location>
</feature>
<evidence type="ECO:0000256" key="9">
    <source>
        <dbReference type="ARBA" id="ARBA00023098"/>
    </source>
</evidence>
<feature type="transmembrane region" description="Helical" evidence="14">
    <location>
        <begin position="280"/>
        <end position="298"/>
    </location>
</feature>
<feature type="transmembrane region" description="Helical" evidence="14">
    <location>
        <begin position="227"/>
        <end position="249"/>
    </location>
</feature>
<evidence type="ECO:0000256" key="10">
    <source>
        <dbReference type="ARBA" id="ARBA00023136"/>
    </source>
</evidence>
<dbReference type="Proteomes" id="UP000549457">
    <property type="component" value="Unassembled WGS sequence"/>
</dbReference>
<feature type="transmembrane region" description="Helical" evidence="14">
    <location>
        <begin position="150"/>
        <end position="173"/>
    </location>
</feature>
<comment type="caution">
    <text evidence="16">The sequence shown here is derived from an EMBL/GenBank/DDBJ whole genome shotgun (WGS) entry which is preliminary data.</text>
</comment>
<feature type="transmembrane region" description="Helical" evidence="14">
    <location>
        <begin position="409"/>
        <end position="430"/>
    </location>
</feature>
<feature type="transmembrane region" description="Helical" evidence="14">
    <location>
        <begin position="185"/>
        <end position="206"/>
    </location>
</feature>
<dbReference type="InterPro" id="IPR016181">
    <property type="entry name" value="Acyl_CoA_acyltransferase"/>
</dbReference>
<evidence type="ECO:0000256" key="1">
    <source>
        <dbReference type="ARBA" id="ARBA00004651"/>
    </source>
</evidence>
<keyword evidence="16" id="KW-0012">Acyltransferase</keyword>
<comment type="subcellular location">
    <subcellularLocation>
        <location evidence="1">Cell membrane</location>
        <topology evidence="1">Multi-pass membrane protein</topology>
    </subcellularLocation>
</comment>
<evidence type="ECO:0000256" key="4">
    <source>
        <dbReference type="ARBA" id="ARBA00021546"/>
    </source>
</evidence>
<keyword evidence="6 16" id="KW-0808">Transferase</keyword>
<feature type="transmembrane region" description="Helical" evidence="14">
    <location>
        <begin position="304"/>
        <end position="326"/>
    </location>
</feature>
<organism evidence="16 17">
    <name type="scientific">Amaricoccus macauensis</name>
    <dbReference type="NCBI Taxonomy" id="57001"/>
    <lineage>
        <taxon>Bacteria</taxon>
        <taxon>Pseudomonadati</taxon>
        <taxon>Pseudomonadota</taxon>
        <taxon>Alphaproteobacteria</taxon>
        <taxon>Rhodobacterales</taxon>
        <taxon>Paracoccaceae</taxon>
        <taxon>Amaricoccus</taxon>
    </lineage>
</organism>
<feature type="transmembrane region" description="Helical" evidence="14">
    <location>
        <begin position="380"/>
        <end position="402"/>
    </location>
</feature>
<dbReference type="InterPro" id="IPR022791">
    <property type="entry name" value="L-PG_synthase/AglD"/>
</dbReference>